<dbReference type="GO" id="GO:0036498">
    <property type="term" value="P:IRE1-mediated unfolded protein response"/>
    <property type="evidence" value="ECO:0007669"/>
    <property type="project" value="TreeGrafter"/>
</dbReference>
<dbReference type="AlphaFoldDB" id="A0A5S6QFC8"/>
<evidence type="ECO:0000256" key="3">
    <source>
        <dbReference type="ARBA" id="ARBA00023006"/>
    </source>
</evidence>
<dbReference type="Gene3D" id="1.10.287.110">
    <property type="entry name" value="DnaJ domain"/>
    <property type="match status" value="1"/>
</dbReference>
<dbReference type="GO" id="GO:0016671">
    <property type="term" value="F:oxidoreductase activity, acting on a sulfur group of donors, disulfide as acceptor"/>
    <property type="evidence" value="ECO:0007669"/>
    <property type="project" value="TreeGrafter"/>
</dbReference>
<feature type="domain" description="J" evidence="6">
    <location>
        <begin position="38"/>
        <end position="103"/>
    </location>
</feature>
<dbReference type="InterPro" id="IPR013766">
    <property type="entry name" value="Thioredoxin_domain"/>
</dbReference>
<dbReference type="InterPro" id="IPR036869">
    <property type="entry name" value="J_dom_sf"/>
</dbReference>
<evidence type="ECO:0000313" key="9">
    <source>
        <dbReference type="WBParaSite" id="TMUE_1000005894.1"/>
    </source>
</evidence>
<dbReference type="Pfam" id="PF00085">
    <property type="entry name" value="Thioredoxin"/>
    <property type="match status" value="3"/>
</dbReference>
<accession>A0A5S6QFC8</accession>
<dbReference type="SMART" id="SM00271">
    <property type="entry name" value="DnaJ"/>
    <property type="match status" value="1"/>
</dbReference>
<dbReference type="GO" id="GO:0005788">
    <property type="term" value="C:endoplasmic reticulum lumen"/>
    <property type="evidence" value="ECO:0007669"/>
    <property type="project" value="TreeGrafter"/>
</dbReference>
<evidence type="ECO:0000256" key="4">
    <source>
        <dbReference type="ARBA" id="ARBA00035002"/>
    </source>
</evidence>
<dbReference type="InterPro" id="IPR001623">
    <property type="entry name" value="DnaJ_domain"/>
</dbReference>
<organism evidence="8 9">
    <name type="scientific">Trichuris muris</name>
    <name type="common">Mouse whipworm</name>
    <dbReference type="NCBI Taxonomy" id="70415"/>
    <lineage>
        <taxon>Eukaryota</taxon>
        <taxon>Metazoa</taxon>
        <taxon>Ecdysozoa</taxon>
        <taxon>Nematoda</taxon>
        <taxon>Enoplea</taxon>
        <taxon>Dorylaimia</taxon>
        <taxon>Trichinellida</taxon>
        <taxon>Trichuridae</taxon>
        <taxon>Trichuris</taxon>
    </lineage>
</organism>
<feature type="domain" description="Thioredoxin" evidence="7">
    <location>
        <begin position="435"/>
        <end position="605"/>
    </location>
</feature>
<dbReference type="PRINTS" id="PR00625">
    <property type="entry name" value="JDOMAIN"/>
</dbReference>
<proteinExistence type="predicted"/>
<dbReference type="GO" id="GO:0005789">
    <property type="term" value="C:endoplasmic reticulum membrane"/>
    <property type="evidence" value="ECO:0007669"/>
    <property type="project" value="UniProtKB-SubCell"/>
</dbReference>
<dbReference type="InterPro" id="IPR052460">
    <property type="entry name" value="ER_disulfide_reductase"/>
</dbReference>
<dbReference type="Pfam" id="PF00226">
    <property type="entry name" value="DnaJ"/>
    <property type="match status" value="1"/>
</dbReference>
<feature type="domain" description="Thioredoxin" evidence="7">
    <location>
        <begin position="662"/>
        <end position="790"/>
    </location>
</feature>
<dbReference type="Proteomes" id="UP000046395">
    <property type="component" value="Unassembled WGS sequence"/>
</dbReference>
<dbReference type="CDD" id="cd06257">
    <property type="entry name" value="DnaJ"/>
    <property type="match status" value="1"/>
</dbReference>
<evidence type="ECO:0000256" key="2">
    <source>
        <dbReference type="ARBA" id="ARBA00020921"/>
    </source>
</evidence>
<evidence type="ECO:0000259" key="7">
    <source>
        <dbReference type="PROSITE" id="PS51352"/>
    </source>
</evidence>
<dbReference type="GO" id="GO:0015035">
    <property type="term" value="F:protein-disulfide reductase activity"/>
    <property type="evidence" value="ECO:0007669"/>
    <property type="project" value="TreeGrafter"/>
</dbReference>
<dbReference type="GO" id="GO:0051787">
    <property type="term" value="F:misfolded protein binding"/>
    <property type="evidence" value="ECO:0007669"/>
    <property type="project" value="TreeGrafter"/>
</dbReference>
<dbReference type="PROSITE" id="PS00636">
    <property type="entry name" value="DNAJ_1"/>
    <property type="match status" value="1"/>
</dbReference>
<protein>
    <recommendedName>
        <fullName evidence="2">DnaJ homolog subfamily C member 16</fullName>
    </recommendedName>
    <alternativeName>
        <fullName evidence="5">Endoplasmic reticulum DNA J domain-containing protein 8</fullName>
    </alternativeName>
</protein>
<comment type="function">
    <text evidence="4">Plays an important role in regulating the size of autophagosomes during the formation process.</text>
</comment>
<dbReference type="GO" id="GO:0006914">
    <property type="term" value="P:autophagy"/>
    <property type="evidence" value="ECO:0007669"/>
    <property type="project" value="UniProtKB-KW"/>
</dbReference>
<evidence type="ECO:0000259" key="6">
    <source>
        <dbReference type="PROSITE" id="PS50076"/>
    </source>
</evidence>
<evidence type="ECO:0000256" key="1">
    <source>
        <dbReference type="ARBA" id="ARBA00004163"/>
    </source>
</evidence>
<dbReference type="SUPFAM" id="SSF46565">
    <property type="entry name" value="Chaperone J-domain"/>
    <property type="match status" value="1"/>
</dbReference>
<dbReference type="STRING" id="70415.A0A5S6QFC8"/>
<reference evidence="9" key="1">
    <citation type="submission" date="2019-12" db="UniProtKB">
        <authorList>
            <consortium name="WormBaseParasite"/>
        </authorList>
    </citation>
    <scope>IDENTIFICATION</scope>
</reference>
<dbReference type="CDD" id="cd02961">
    <property type="entry name" value="PDI_a_family"/>
    <property type="match status" value="1"/>
</dbReference>
<sequence>MFRFTTLSLSLWCRVSGAMWTTVIILQIVTHLAASGVDYYETLGVDRNANEQAIRRAFKKLALVMHPDKRREDPEAHRKFIEISEAYDVLKDPRRRKFYDEYGVDGGKSFDNQFWGQNSFPFNFAMFQYDPKITVLTDSNFDALVVERGTRWFIYFFSPLCVHCHAHGRLWLTIANEFDGALRVAVVNCYEDNFLCNRISITRYPMFKMYPENKYFAGEPSFRDLADFANEFLVQDVITLTYEKLIHGAYVSHFKGRRRGALVSFCQFIHRCLDMSSLQKLSYLLQPMAFVAQADCDEDKALCNHLNFSSGMVFYRNGLSELQAAVSISNTRNPVKIADEVVRMVTSKFEISEQDLLLHVERKPVKKPVVILLENEAEEADENIRMKTIMVAENIHYKWYNCRKSSGLCGKVHVQKYPKIIVCKTTGGYEVYHGKLIAESAVSFAKSALETGIINLREEDVKQLNIASETWLVVFTASWCPPCILLVPHIHETAKVLGNRLRIGLFDCATYRQRCNQFSIRQLPTLVLYNETKPYAISGYQDGATIIDFVMDIISPLFLEITERFLIHNILKSNDKIVWMVAYTWPESVDSIFMSEYRKLARLVKSLPHVKIATVNCAEYKEFCDKRNIRTYPTVHLHQPANRPEYHIFLNAHADSQTMFAWLNVATLPDVSQLLTETTFKRTITNGQTWLIYFYSSWSRECQDFEPEFKYALQELEPYNISIGKVHCSEEVLLCTKLSITNYPTLLLYPANRIEIDTDGIPAGQAIYELRGFSIVNRSVHQTAVTNESGLFTIAWSNELLKEFSE</sequence>
<evidence type="ECO:0000313" key="8">
    <source>
        <dbReference type="Proteomes" id="UP000046395"/>
    </source>
</evidence>
<dbReference type="Gene3D" id="3.40.30.10">
    <property type="entry name" value="Glutaredoxin"/>
    <property type="match status" value="6"/>
</dbReference>
<comment type="subcellular location">
    <subcellularLocation>
        <location evidence="1">Endoplasmic reticulum membrane</location>
        <topology evidence="1">Single-pass type IV membrane protein</topology>
    </subcellularLocation>
</comment>
<dbReference type="InterPro" id="IPR036249">
    <property type="entry name" value="Thioredoxin-like_sf"/>
</dbReference>
<evidence type="ECO:0000256" key="5">
    <source>
        <dbReference type="ARBA" id="ARBA00035043"/>
    </source>
</evidence>
<name>A0A5S6QFC8_TRIMR</name>
<dbReference type="PANTHER" id="PTHR44340:SF1">
    <property type="entry name" value="DNAJ HOMOLOG SUBFAMILY C MEMBER 10"/>
    <property type="match status" value="1"/>
</dbReference>
<keyword evidence="8" id="KW-1185">Reference proteome</keyword>
<dbReference type="WBParaSite" id="TMUE_1000005894.1">
    <property type="protein sequence ID" value="TMUE_1000005894.1"/>
    <property type="gene ID" value="WBGene00291239"/>
</dbReference>
<dbReference type="SUPFAM" id="SSF52833">
    <property type="entry name" value="Thioredoxin-like"/>
    <property type="match status" value="4"/>
</dbReference>
<dbReference type="PROSITE" id="PS51352">
    <property type="entry name" value="THIOREDOXIN_2"/>
    <property type="match status" value="2"/>
</dbReference>
<dbReference type="PANTHER" id="PTHR44340">
    <property type="entry name" value="DNAJ HOMOLOG SUBFAMILY C MEMBER 10"/>
    <property type="match status" value="1"/>
</dbReference>
<dbReference type="InterPro" id="IPR018253">
    <property type="entry name" value="DnaJ_domain_CS"/>
</dbReference>
<keyword evidence="3" id="KW-0072">Autophagy</keyword>
<dbReference type="PROSITE" id="PS50076">
    <property type="entry name" value="DNAJ_2"/>
    <property type="match status" value="1"/>
</dbReference>